<comment type="caution">
    <text evidence="16">The sequence shown here is derived from an EMBL/GenBank/DDBJ whole genome shotgun (WGS) entry which is preliminary data.</text>
</comment>
<reference evidence="16 17" key="1">
    <citation type="submission" date="2022-05" db="EMBL/GenBank/DDBJ databases">
        <authorList>
            <consortium name="Genoscope - CEA"/>
            <person name="William W."/>
        </authorList>
    </citation>
    <scope>NUCLEOTIDE SEQUENCE [LARGE SCALE GENOMIC DNA]</scope>
</reference>
<keyword evidence="4 13" id="KW-0812">Transmembrane</keyword>
<evidence type="ECO:0000256" key="6">
    <source>
        <dbReference type="ARBA" id="ARBA00022989"/>
    </source>
</evidence>
<keyword evidence="5" id="KW-0677">Repeat</keyword>
<evidence type="ECO:0000313" key="16">
    <source>
        <dbReference type="EMBL" id="CAH3034443.1"/>
    </source>
</evidence>
<feature type="region of interest" description="Disordered" evidence="14">
    <location>
        <begin position="1252"/>
        <end position="1272"/>
    </location>
</feature>
<dbReference type="PANTHER" id="PTHR11689">
    <property type="entry name" value="CHLORIDE CHANNEL PROTEIN CLC FAMILY MEMBER"/>
    <property type="match status" value="1"/>
</dbReference>
<evidence type="ECO:0000256" key="13">
    <source>
        <dbReference type="RuleBase" id="RU361221"/>
    </source>
</evidence>
<keyword evidence="7 13" id="KW-0406">Ion transport</keyword>
<dbReference type="Pfam" id="PF00654">
    <property type="entry name" value="Voltage_CLC"/>
    <property type="match status" value="1"/>
</dbReference>
<dbReference type="GO" id="GO:0016020">
    <property type="term" value="C:membrane"/>
    <property type="evidence" value="ECO:0007669"/>
    <property type="project" value="UniProtKB-SubCell"/>
</dbReference>
<keyword evidence="8 12" id="KW-0129">CBS domain</keyword>
<keyword evidence="9 13" id="KW-0472">Membrane</keyword>
<name>A0AAU9VPA3_9CNID</name>
<feature type="transmembrane region" description="Helical" evidence="13">
    <location>
        <begin position="243"/>
        <end position="267"/>
    </location>
</feature>
<feature type="transmembrane region" description="Helical" evidence="13">
    <location>
        <begin position="549"/>
        <end position="572"/>
    </location>
</feature>
<dbReference type="PANTHER" id="PTHR11689:SF89">
    <property type="entry name" value="CHLORIDE CHANNEL PROTEIN"/>
    <property type="match status" value="1"/>
</dbReference>
<dbReference type="InterPro" id="IPR001807">
    <property type="entry name" value="ClC"/>
</dbReference>
<dbReference type="Gene3D" id="1.10.3080.10">
    <property type="entry name" value="Clc chloride channel"/>
    <property type="match status" value="1"/>
</dbReference>
<evidence type="ECO:0000256" key="3">
    <source>
        <dbReference type="ARBA" id="ARBA00022448"/>
    </source>
</evidence>
<feature type="transmembrane region" description="Helical" evidence="13">
    <location>
        <begin position="86"/>
        <end position="107"/>
    </location>
</feature>
<dbReference type="InterPro" id="IPR051280">
    <property type="entry name" value="Cl-channel/antiporter"/>
</dbReference>
<dbReference type="AlphaFoldDB" id="A0AAU9VPA3"/>
<dbReference type="SUPFAM" id="SSF81340">
    <property type="entry name" value="Clc chloride channel"/>
    <property type="match status" value="1"/>
</dbReference>
<dbReference type="InterPro" id="IPR014743">
    <property type="entry name" value="Cl-channel_core"/>
</dbReference>
<accession>A0AAU9VPA3</accession>
<feature type="transmembrane region" description="Helical" evidence="13">
    <location>
        <begin position="484"/>
        <end position="512"/>
    </location>
</feature>
<evidence type="ECO:0000259" key="15">
    <source>
        <dbReference type="PROSITE" id="PS51371"/>
    </source>
</evidence>
<proteinExistence type="inferred from homology"/>
<dbReference type="Gene3D" id="3.10.580.10">
    <property type="entry name" value="CBS-domain"/>
    <property type="match status" value="1"/>
</dbReference>
<evidence type="ECO:0000313" key="17">
    <source>
        <dbReference type="Proteomes" id="UP001159428"/>
    </source>
</evidence>
<feature type="transmembrane region" description="Helical" evidence="13">
    <location>
        <begin position="127"/>
        <end position="152"/>
    </location>
</feature>
<evidence type="ECO:0000256" key="9">
    <source>
        <dbReference type="ARBA" id="ARBA00023136"/>
    </source>
</evidence>
<dbReference type="InterPro" id="IPR002159">
    <property type="entry name" value="CD36_fam"/>
</dbReference>
<evidence type="ECO:0000256" key="1">
    <source>
        <dbReference type="ARBA" id="ARBA00004141"/>
    </source>
</evidence>
<keyword evidence="3 13" id="KW-0813">Transport</keyword>
<sequence length="1272" mass="142778">MSIRRKPSKYGVSSSHADEDALPTANQTSFFQKGREFESRYVNHHYTEEEKEKLATFESVDYLPPHSAVYKNWLKQQPSRLDWDRWVMMGMIGFSVGFIGFLMHQLIDVISEVKWDKASEFIKDREFGLAWIWVIGYSVLFVVASSVPVVYYRPSAGGSGIPELIGFLNGTVVRHIFNLKTMVVKFFSCVCAVGAGLPIGPEGPMIHLGSLVGAGLSQFKSQTLKFKLPFFERFRNTEDRRNFISAGAAAGVASAFGAPVGGLLFSMEEVSSFWNMKLSWQTFFACMVSTFTTDLFNSAFEGFKYQGDFGLFKAEKNILFQISHGIGLNILAFIPTVILGIMGGLLGAVFTFLNLKIARFRRSWIAKINSKQWKNIAKVSEPVLIMIITGTASVFLPAAFPCTPFHCSFTSKGYSRKCLTDTQHPLHTERDVRNYTCPAGMSVTINGTQFTNSSYNEVATLLFLTGEKAIHHLFSRDTAYELGYASLCSVLVIYFLLACWSAGSAISSGLVVPMLFIGGTYGRIIGRAMVDLFGFHSTGYWAWMDPGAFALIGAASFFGGVSRLTMSLTVIMMEITNDIQFLLPIMVAIMVAKWVGDFATHPLYHALLELKCIPFLDSEPVILHEGSKAINLELFRAGDAMSSPAIVVHKVESVSRLTHLLFDTPHGGYPVVTKTDADYEVFSGLISSLCKAVAWIHSIIDSKLVIKPSSPIYQQWRSPTVPVLMQFYVFNVENPMEMKQGNRPCVSQKGPYSYRVYQTKENITWNENSTVSYNKFTKYVFDVDSSCSSCNPHTDNVTLPNIPLVILSQVSKKYSGASLIFSMIFARFKEEFFRVNTVEELLWGYKDPVFEFFADLKRKFHLSFLPDIDPIFRMMENNTYDGVTTTYTGASDISRAAVWTRWKGRSDVGLWKSRWANMFNGSDGMQFPPQTSTGDILYAFYVQLCRSMSFVFDSHTNIDSVKTLRFTNPEELWQNASVNPANKGFCPNGCFPSGILDASVCKGPSAGSVPAIVASQPHFYQGDPSLVKNVEGLNPVKEEHGTFFDIEPNFGLPLHLSLRLQLNLNIEHVKFLVQMAGVKEVILPIMYFNNTVKVDASSANKMKSVLIAMKAVPFVSVANEIMVLLSREDIFSSRNNLSLHEEELDVNRLDYYQMHQGYHRDAEGLNAQLERYAGEPRFQEIFIDLSPYVNHSAPTVQETFSLHRTYIIFRTLGLRHLTVVDQKNRVRGIITRKDLMGFQMEERIHKCLHNPHQAQEMQSPSSSSGHRPSVEA</sequence>
<dbReference type="Pfam" id="PF01130">
    <property type="entry name" value="CD36"/>
    <property type="match status" value="1"/>
</dbReference>
<dbReference type="EMBL" id="CALNXJ010000002">
    <property type="protein sequence ID" value="CAH3034443.1"/>
    <property type="molecule type" value="Genomic_DNA"/>
</dbReference>
<evidence type="ECO:0000256" key="14">
    <source>
        <dbReference type="SAM" id="MobiDB-lite"/>
    </source>
</evidence>
<dbReference type="SMART" id="SM00116">
    <property type="entry name" value="CBS"/>
    <property type="match status" value="2"/>
</dbReference>
<evidence type="ECO:0000256" key="11">
    <source>
        <dbReference type="ARBA" id="ARBA00023214"/>
    </source>
</evidence>
<feature type="region of interest" description="Disordered" evidence="14">
    <location>
        <begin position="1"/>
        <end position="21"/>
    </location>
</feature>
<keyword evidence="17" id="KW-1185">Reference proteome</keyword>
<dbReference type="GO" id="GO:0005254">
    <property type="term" value="F:chloride channel activity"/>
    <property type="evidence" value="ECO:0007669"/>
    <property type="project" value="UniProtKB-UniRule"/>
</dbReference>
<keyword evidence="11 13" id="KW-0868">Chloride</keyword>
<evidence type="ECO:0000256" key="10">
    <source>
        <dbReference type="ARBA" id="ARBA00023180"/>
    </source>
</evidence>
<evidence type="ECO:0000256" key="2">
    <source>
        <dbReference type="ARBA" id="ARBA00010532"/>
    </source>
</evidence>
<evidence type="ECO:0000256" key="8">
    <source>
        <dbReference type="ARBA" id="ARBA00023122"/>
    </source>
</evidence>
<evidence type="ECO:0000256" key="5">
    <source>
        <dbReference type="ARBA" id="ARBA00022737"/>
    </source>
</evidence>
<keyword evidence="10" id="KW-0325">Glycoprotein</keyword>
<gene>
    <name evidence="16" type="ORF">PMEA_00010716</name>
</gene>
<organism evidence="16 17">
    <name type="scientific">Pocillopora meandrina</name>
    <dbReference type="NCBI Taxonomy" id="46732"/>
    <lineage>
        <taxon>Eukaryota</taxon>
        <taxon>Metazoa</taxon>
        <taxon>Cnidaria</taxon>
        <taxon>Anthozoa</taxon>
        <taxon>Hexacorallia</taxon>
        <taxon>Scleractinia</taxon>
        <taxon>Astrocoeniina</taxon>
        <taxon>Pocilloporidae</taxon>
        <taxon>Pocillopora</taxon>
    </lineage>
</organism>
<comment type="caution">
    <text evidence="13">Lacks conserved residue(s) required for the propagation of feature annotation.</text>
</comment>
<dbReference type="InterPro" id="IPR046342">
    <property type="entry name" value="CBS_dom_sf"/>
</dbReference>
<dbReference type="Pfam" id="PF00571">
    <property type="entry name" value="CBS"/>
    <property type="match status" value="1"/>
</dbReference>
<evidence type="ECO:0000256" key="7">
    <source>
        <dbReference type="ARBA" id="ARBA00023065"/>
    </source>
</evidence>
<dbReference type="Proteomes" id="UP001159428">
    <property type="component" value="Unassembled WGS sequence"/>
</dbReference>
<dbReference type="PROSITE" id="PS51371">
    <property type="entry name" value="CBS"/>
    <property type="match status" value="1"/>
</dbReference>
<dbReference type="SUPFAM" id="SSF54631">
    <property type="entry name" value="CBS-domain pair"/>
    <property type="match status" value="2"/>
</dbReference>
<evidence type="ECO:0000256" key="12">
    <source>
        <dbReference type="PROSITE-ProRule" id="PRU00703"/>
    </source>
</evidence>
<keyword evidence="6 13" id="KW-1133">Transmembrane helix</keyword>
<comment type="subcellular location">
    <subcellularLocation>
        <location evidence="1 13">Membrane</location>
        <topology evidence="1 13">Multi-pass membrane protein</topology>
    </subcellularLocation>
</comment>
<feature type="transmembrane region" description="Helical" evidence="13">
    <location>
        <begin position="330"/>
        <end position="355"/>
    </location>
</feature>
<dbReference type="PRINTS" id="PR00762">
    <property type="entry name" value="CLCHANNEL"/>
</dbReference>
<feature type="domain" description="CBS" evidence="15">
    <location>
        <begin position="1189"/>
        <end position="1247"/>
    </location>
</feature>
<comment type="similarity">
    <text evidence="13">Belongs to the chloride channel (TC 2.A.49) family.</text>
</comment>
<protein>
    <recommendedName>
        <fullName evidence="13">Chloride channel protein</fullName>
    </recommendedName>
</protein>
<comment type="similarity">
    <text evidence="2">Belongs to the CD36 family.</text>
</comment>
<feature type="transmembrane region" description="Helical" evidence="13">
    <location>
        <begin position="376"/>
        <end position="400"/>
    </location>
</feature>
<dbReference type="InterPro" id="IPR000644">
    <property type="entry name" value="CBS_dom"/>
</dbReference>
<evidence type="ECO:0000256" key="4">
    <source>
        <dbReference type="ARBA" id="ARBA00022692"/>
    </source>
</evidence>
<feature type="transmembrane region" description="Helical" evidence="13">
    <location>
        <begin position="579"/>
        <end position="596"/>
    </location>
</feature>